<gene>
    <name evidence="1" type="ORF">FA13DRAFT_1729231</name>
</gene>
<evidence type="ECO:0000313" key="2">
    <source>
        <dbReference type="Proteomes" id="UP000298030"/>
    </source>
</evidence>
<comment type="caution">
    <text evidence="1">The sequence shown here is derived from an EMBL/GenBank/DDBJ whole genome shotgun (WGS) entry which is preliminary data.</text>
</comment>
<reference evidence="1 2" key="1">
    <citation type="journal article" date="2019" name="Nat. Ecol. Evol.">
        <title>Megaphylogeny resolves global patterns of mushroom evolution.</title>
        <authorList>
            <person name="Varga T."/>
            <person name="Krizsan K."/>
            <person name="Foldi C."/>
            <person name="Dima B."/>
            <person name="Sanchez-Garcia M."/>
            <person name="Sanchez-Ramirez S."/>
            <person name="Szollosi G.J."/>
            <person name="Szarkandi J.G."/>
            <person name="Papp V."/>
            <person name="Albert L."/>
            <person name="Andreopoulos W."/>
            <person name="Angelini C."/>
            <person name="Antonin V."/>
            <person name="Barry K.W."/>
            <person name="Bougher N.L."/>
            <person name="Buchanan P."/>
            <person name="Buyck B."/>
            <person name="Bense V."/>
            <person name="Catcheside P."/>
            <person name="Chovatia M."/>
            <person name="Cooper J."/>
            <person name="Damon W."/>
            <person name="Desjardin D."/>
            <person name="Finy P."/>
            <person name="Geml J."/>
            <person name="Haridas S."/>
            <person name="Hughes K."/>
            <person name="Justo A."/>
            <person name="Karasinski D."/>
            <person name="Kautmanova I."/>
            <person name="Kiss B."/>
            <person name="Kocsube S."/>
            <person name="Kotiranta H."/>
            <person name="LaButti K.M."/>
            <person name="Lechner B.E."/>
            <person name="Liimatainen K."/>
            <person name="Lipzen A."/>
            <person name="Lukacs Z."/>
            <person name="Mihaltcheva S."/>
            <person name="Morgado L.N."/>
            <person name="Niskanen T."/>
            <person name="Noordeloos M.E."/>
            <person name="Ohm R.A."/>
            <person name="Ortiz-Santana B."/>
            <person name="Ovrebo C."/>
            <person name="Racz N."/>
            <person name="Riley R."/>
            <person name="Savchenko A."/>
            <person name="Shiryaev A."/>
            <person name="Soop K."/>
            <person name="Spirin V."/>
            <person name="Szebenyi C."/>
            <person name="Tomsovsky M."/>
            <person name="Tulloss R.E."/>
            <person name="Uehling J."/>
            <person name="Grigoriev I.V."/>
            <person name="Vagvolgyi C."/>
            <person name="Papp T."/>
            <person name="Martin F.M."/>
            <person name="Miettinen O."/>
            <person name="Hibbett D.S."/>
            <person name="Nagy L.G."/>
        </authorList>
    </citation>
    <scope>NUCLEOTIDE SEQUENCE [LARGE SCALE GENOMIC DNA]</scope>
    <source>
        <strain evidence="1 2">FP101781</strain>
    </source>
</reference>
<dbReference type="Proteomes" id="UP000298030">
    <property type="component" value="Unassembled WGS sequence"/>
</dbReference>
<proteinExistence type="predicted"/>
<dbReference type="EMBL" id="QPFP01000009">
    <property type="protein sequence ID" value="TEB34594.1"/>
    <property type="molecule type" value="Genomic_DNA"/>
</dbReference>
<organism evidence="1 2">
    <name type="scientific">Coprinellus micaceus</name>
    <name type="common">Glistening ink-cap mushroom</name>
    <name type="synonym">Coprinus micaceus</name>
    <dbReference type="NCBI Taxonomy" id="71717"/>
    <lineage>
        <taxon>Eukaryota</taxon>
        <taxon>Fungi</taxon>
        <taxon>Dikarya</taxon>
        <taxon>Basidiomycota</taxon>
        <taxon>Agaricomycotina</taxon>
        <taxon>Agaricomycetes</taxon>
        <taxon>Agaricomycetidae</taxon>
        <taxon>Agaricales</taxon>
        <taxon>Agaricineae</taxon>
        <taxon>Psathyrellaceae</taxon>
        <taxon>Coprinellus</taxon>
    </lineage>
</organism>
<protein>
    <submittedName>
        <fullName evidence="1">Uncharacterized protein</fullName>
    </submittedName>
</protein>
<keyword evidence="2" id="KW-1185">Reference proteome</keyword>
<dbReference type="AlphaFoldDB" id="A0A4Y7TKT1"/>
<name>A0A4Y7TKT1_COPMI</name>
<evidence type="ECO:0000313" key="1">
    <source>
        <dbReference type="EMBL" id="TEB34594.1"/>
    </source>
</evidence>
<accession>A0A4Y7TKT1</accession>
<sequence>MAWSDGVQPRLPVREQNTQPYQIEITLPPKPIDLAISGLITTMPLYRLGLEDIIFVQLSRVACSG</sequence>